<accession>A0A5K7S9J1</accession>
<dbReference type="AlphaFoldDB" id="A0A5K7S9J1"/>
<evidence type="ECO:0000313" key="1">
    <source>
        <dbReference type="EMBL" id="BBE18248.1"/>
    </source>
</evidence>
<dbReference type="KEGG" id="anf:AQPE_2410"/>
<name>A0A5K7S9J1_9BACT</name>
<protein>
    <submittedName>
        <fullName evidence="1">Uncharacterized protein</fullName>
    </submittedName>
</protein>
<proteinExistence type="predicted"/>
<gene>
    <name evidence="1" type="ORF">AQPE_2410</name>
</gene>
<evidence type="ECO:0000313" key="2">
    <source>
        <dbReference type="Proteomes" id="UP001193389"/>
    </source>
</evidence>
<dbReference type="Proteomes" id="UP001193389">
    <property type="component" value="Chromosome"/>
</dbReference>
<reference evidence="1" key="1">
    <citation type="journal article" date="2020" name="Int. J. Syst. Evol. Microbiol.">
        <title>Aquipluma nitroreducens gen. nov. sp. nov., a novel facultatively anaerobic bacterium isolated from a freshwater lake.</title>
        <authorList>
            <person name="Watanabe M."/>
            <person name="Kojima H."/>
            <person name="Fukui M."/>
        </authorList>
    </citation>
    <scope>NUCLEOTIDE SEQUENCE</scope>
    <source>
        <strain evidence="1">MeG22</strain>
    </source>
</reference>
<dbReference type="EMBL" id="AP018694">
    <property type="protein sequence ID" value="BBE18248.1"/>
    <property type="molecule type" value="Genomic_DNA"/>
</dbReference>
<sequence>MYVTYKFLIGFENGFHNPVQITNICKVRIISIKKLSQFNSGVDALQP</sequence>
<organism evidence="1 2">
    <name type="scientific">Aquipluma nitroreducens</name>
    <dbReference type="NCBI Taxonomy" id="2010828"/>
    <lineage>
        <taxon>Bacteria</taxon>
        <taxon>Pseudomonadati</taxon>
        <taxon>Bacteroidota</taxon>
        <taxon>Bacteroidia</taxon>
        <taxon>Marinilabiliales</taxon>
        <taxon>Prolixibacteraceae</taxon>
        <taxon>Aquipluma</taxon>
    </lineage>
</organism>
<keyword evidence="2" id="KW-1185">Reference proteome</keyword>